<dbReference type="Pfam" id="PF01381">
    <property type="entry name" value="HTH_3"/>
    <property type="match status" value="1"/>
</dbReference>
<keyword evidence="3" id="KW-1185">Reference proteome</keyword>
<dbReference type="OrthoDB" id="9794834at2"/>
<dbReference type="PROSITE" id="PS50943">
    <property type="entry name" value="HTH_CROC1"/>
    <property type="match status" value="1"/>
</dbReference>
<dbReference type="EMBL" id="FLRH01000003">
    <property type="protein sequence ID" value="SBT63961.1"/>
    <property type="molecule type" value="Genomic_DNA"/>
</dbReference>
<protein>
    <submittedName>
        <fullName evidence="2">Helix-turn-helix</fullName>
    </submittedName>
</protein>
<accession>A0A1A9B4H6</accession>
<dbReference type="STRING" id="946078.GA0070622_0929"/>
<dbReference type="RefSeq" id="WP_091568948.1">
    <property type="nucleotide sequence ID" value="NZ_FLRH01000003.1"/>
</dbReference>
<evidence type="ECO:0000313" key="2">
    <source>
        <dbReference type="EMBL" id="SBT63961.1"/>
    </source>
</evidence>
<proteinExistence type="predicted"/>
<dbReference type="SMART" id="SM00530">
    <property type="entry name" value="HTH_XRE"/>
    <property type="match status" value="1"/>
</dbReference>
<name>A0A1A9B4H6_9ACTN</name>
<dbReference type="Proteomes" id="UP000199558">
    <property type="component" value="Unassembled WGS sequence"/>
</dbReference>
<dbReference type="InterPro" id="IPR001387">
    <property type="entry name" value="Cro/C1-type_HTH"/>
</dbReference>
<evidence type="ECO:0000259" key="1">
    <source>
        <dbReference type="PROSITE" id="PS50943"/>
    </source>
</evidence>
<gene>
    <name evidence="2" type="ORF">GA0070622_0929</name>
</gene>
<dbReference type="SUPFAM" id="SSF47413">
    <property type="entry name" value="lambda repressor-like DNA-binding domains"/>
    <property type="match status" value="1"/>
</dbReference>
<feature type="domain" description="HTH cro/C1-type" evidence="1">
    <location>
        <begin position="20"/>
        <end position="53"/>
    </location>
</feature>
<dbReference type="GO" id="GO:0003677">
    <property type="term" value="F:DNA binding"/>
    <property type="evidence" value="ECO:0007669"/>
    <property type="project" value="InterPro"/>
</dbReference>
<evidence type="ECO:0000313" key="3">
    <source>
        <dbReference type="Proteomes" id="UP000199558"/>
    </source>
</evidence>
<dbReference type="CDD" id="cd00093">
    <property type="entry name" value="HTH_XRE"/>
    <property type="match status" value="1"/>
</dbReference>
<organism evidence="2 3">
    <name type="scientific">Micromonospora sediminicola</name>
    <dbReference type="NCBI Taxonomy" id="946078"/>
    <lineage>
        <taxon>Bacteria</taxon>
        <taxon>Bacillati</taxon>
        <taxon>Actinomycetota</taxon>
        <taxon>Actinomycetes</taxon>
        <taxon>Micromonosporales</taxon>
        <taxon>Micromonosporaceae</taxon>
        <taxon>Micromonospora</taxon>
    </lineage>
</organism>
<dbReference type="Gene3D" id="1.10.260.40">
    <property type="entry name" value="lambda repressor-like DNA-binding domains"/>
    <property type="match status" value="1"/>
</dbReference>
<dbReference type="InterPro" id="IPR010982">
    <property type="entry name" value="Lambda_DNA-bd_dom_sf"/>
</dbReference>
<sequence length="83" mass="8991">MTTSRGSRASAFIAVNGDAIREARKQRGLSIEQLATRVGVTKPYISKLELGHSLRCSVTVHASLVRILRPARSDAFRADKAVA</sequence>
<dbReference type="AlphaFoldDB" id="A0A1A9B4H6"/>
<reference evidence="3" key="1">
    <citation type="submission" date="2016-06" db="EMBL/GenBank/DDBJ databases">
        <authorList>
            <person name="Varghese N."/>
            <person name="Submissions Spin"/>
        </authorList>
    </citation>
    <scope>NUCLEOTIDE SEQUENCE [LARGE SCALE GENOMIC DNA]</scope>
    <source>
        <strain evidence="3">DSM 45794</strain>
    </source>
</reference>